<dbReference type="OrthoDB" id="9804872at2"/>
<dbReference type="EMBL" id="UGNP01000001">
    <property type="protein sequence ID" value="STX10798.1"/>
    <property type="molecule type" value="Genomic_DNA"/>
</dbReference>
<dbReference type="RefSeq" id="WP_109349316.1">
    <property type="nucleotide sequence ID" value="NZ_BJUE01000011.1"/>
</dbReference>
<dbReference type="InterPro" id="IPR002931">
    <property type="entry name" value="Transglutaminase-like"/>
</dbReference>
<gene>
    <name evidence="5" type="ORF">DFR61_11114</name>
    <name evidence="4" type="ORF">NCTC10597_02577</name>
</gene>
<dbReference type="Pfam" id="PF11992">
    <property type="entry name" value="TgpA_N"/>
    <property type="match status" value="1"/>
</dbReference>
<evidence type="ECO:0000313" key="6">
    <source>
        <dbReference type="Proteomes" id="UP000254330"/>
    </source>
</evidence>
<dbReference type="SUPFAM" id="SSF54001">
    <property type="entry name" value="Cysteine proteinases"/>
    <property type="match status" value="1"/>
</dbReference>
<evidence type="ECO:0000256" key="2">
    <source>
        <dbReference type="SAM" id="Phobius"/>
    </source>
</evidence>
<comment type="caution">
    <text evidence="4">The sequence shown here is derived from an EMBL/GenBank/DDBJ whole genome shotgun (WGS) entry which is preliminary data.</text>
</comment>
<feature type="transmembrane region" description="Helical" evidence="2">
    <location>
        <begin position="110"/>
        <end position="128"/>
    </location>
</feature>
<dbReference type="InterPro" id="IPR052901">
    <property type="entry name" value="Bact_TGase-like"/>
</dbReference>
<dbReference type="SMART" id="SM00460">
    <property type="entry name" value="TGc"/>
    <property type="match status" value="1"/>
</dbReference>
<keyword evidence="2" id="KW-0812">Transmembrane</keyword>
<evidence type="ECO:0000313" key="7">
    <source>
        <dbReference type="Proteomes" id="UP000294641"/>
    </source>
</evidence>
<dbReference type="Gene3D" id="3.10.620.30">
    <property type="match status" value="1"/>
</dbReference>
<evidence type="ECO:0000256" key="1">
    <source>
        <dbReference type="SAM" id="MobiDB-lite"/>
    </source>
</evidence>
<keyword evidence="2" id="KW-1133">Transmembrane helix</keyword>
<dbReference type="PANTHER" id="PTHR42736:SF1">
    <property type="entry name" value="PROTEIN-GLUTAMINE GAMMA-GLUTAMYLTRANSFERASE"/>
    <property type="match status" value="1"/>
</dbReference>
<evidence type="ECO:0000313" key="4">
    <source>
        <dbReference type="EMBL" id="STX10798.1"/>
    </source>
</evidence>
<keyword evidence="7" id="KW-1185">Reference proteome</keyword>
<dbReference type="PANTHER" id="PTHR42736">
    <property type="entry name" value="PROTEIN-GLUTAMINE GAMMA-GLUTAMYLTRANSFERASE"/>
    <property type="match status" value="1"/>
</dbReference>
<proteinExistence type="predicted"/>
<feature type="transmembrane region" description="Helical" evidence="2">
    <location>
        <begin position="12"/>
        <end position="31"/>
    </location>
</feature>
<organism evidence="4 6">
    <name type="scientific">Kurthia zopfii</name>
    <dbReference type="NCBI Taxonomy" id="1650"/>
    <lineage>
        <taxon>Bacteria</taxon>
        <taxon>Bacillati</taxon>
        <taxon>Bacillota</taxon>
        <taxon>Bacilli</taxon>
        <taxon>Bacillales</taxon>
        <taxon>Caryophanaceae</taxon>
        <taxon>Kurthia</taxon>
    </lineage>
</organism>
<evidence type="ECO:0000259" key="3">
    <source>
        <dbReference type="SMART" id="SM00460"/>
    </source>
</evidence>
<feature type="transmembrane region" description="Helical" evidence="2">
    <location>
        <begin position="160"/>
        <end position="180"/>
    </location>
</feature>
<dbReference type="InterPro" id="IPR038765">
    <property type="entry name" value="Papain-like_cys_pep_sf"/>
</dbReference>
<feature type="transmembrane region" description="Helical" evidence="2">
    <location>
        <begin position="621"/>
        <end position="638"/>
    </location>
</feature>
<reference evidence="4 6" key="1">
    <citation type="submission" date="2018-06" db="EMBL/GenBank/DDBJ databases">
        <authorList>
            <consortium name="Pathogen Informatics"/>
            <person name="Doyle S."/>
        </authorList>
    </citation>
    <scope>NUCLEOTIDE SEQUENCE [LARGE SCALE GENOMIC DNA]</scope>
    <source>
        <strain evidence="4 6">NCTC10597</strain>
    </source>
</reference>
<feature type="transmembrane region" description="Helical" evidence="2">
    <location>
        <begin position="192"/>
        <end position="213"/>
    </location>
</feature>
<evidence type="ECO:0000313" key="5">
    <source>
        <dbReference type="EMBL" id="TDR39489.1"/>
    </source>
</evidence>
<protein>
    <submittedName>
        <fullName evidence="5">Transglutaminase superfamily protein</fullName>
    </submittedName>
    <submittedName>
        <fullName evidence="4">Uncharacterized protein conserved in bacteria</fullName>
    </submittedName>
</protein>
<dbReference type="Pfam" id="PF01841">
    <property type="entry name" value="Transglut_core"/>
    <property type="match status" value="1"/>
</dbReference>
<feature type="transmembrane region" description="Helical" evidence="2">
    <location>
        <begin position="60"/>
        <end position="77"/>
    </location>
</feature>
<keyword evidence="2" id="KW-0472">Membrane</keyword>
<accession>A0A8B4QDX6</accession>
<feature type="region of interest" description="Disordered" evidence="1">
    <location>
        <begin position="558"/>
        <end position="611"/>
    </location>
</feature>
<name>A0A8B4QDX6_9BACL</name>
<sequence>MSNESVVKWGKLLLLYGLIFLMLVEWLRPVIELTDTGHLALLLLFIIICLATNIIKINPVLSVAIKLVYIIWFMLYIQDPREGTLLNSLANGLKALLTGDWYSINDTIKTVLFLVLLWMTIYLIHHWLTIRRSIMYFFIMTIIFLALVDTFTTYNAEMSIVRTMILGLLLTGLLFTEKLISENGMRANVANYAKLLVPLVILIALSALFAYSMPKKEASENLPEPINDIVKWANSSMGAKGKIGYVEDDHQLGGDFEKDDTPVLQYTSETPQYMRIESKSLYTGRGWERPKGDIFVNTFKYRQDVKTSIPKGRKKDTTTMAITMDKKYNFLVQPYGVEKVLHSNVKKNKFYIEVDSGKIRAMQGKEQLSLLNYSYEYSPPLYEESKLNASRVNQIRSEEILTKEEKESYLQVPKNLPDRVGALAEEITKNEKSVNDKANAVVDYFKTAGYEYSRLNVGYPKGKEDYVDRFLFDTKIGYCDNFSSSMVVMMRTLGIPTRWVKGFAPGERIVSAGESSNEEKYSITNNNAHSWVEVYVPKVGWMPFEPTIGFEGFEQLEEEKASDTAPKTEDAKKEKEEKKKQEEKKAQNEKEEKIQEKQLKKEKEAQKQPEKKEENKASITWLWWTLAAIGLLVVTILFNQRRKIMPTLLIWYYNKKNPSLSKAYEKVVSRLDKQLGLKREDGETLHGYAMRVDSYLKTNDFSTLTSYMEQELYNPDAELAKWIDFKECWENLINQTRG</sequence>
<feature type="transmembrane region" description="Helical" evidence="2">
    <location>
        <begin position="37"/>
        <end position="55"/>
    </location>
</feature>
<dbReference type="InterPro" id="IPR021878">
    <property type="entry name" value="TgpA_N"/>
</dbReference>
<feature type="domain" description="Transglutaminase-like" evidence="3">
    <location>
        <begin position="471"/>
        <end position="548"/>
    </location>
</feature>
<dbReference type="Proteomes" id="UP000254330">
    <property type="component" value="Unassembled WGS sequence"/>
</dbReference>
<reference evidence="5 7" key="2">
    <citation type="submission" date="2019-03" db="EMBL/GenBank/DDBJ databases">
        <title>Genomic Encyclopedia of Type Strains, Phase IV (KMG-IV): sequencing the most valuable type-strain genomes for metagenomic binning, comparative biology and taxonomic classification.</title>
        <authorList>
            <person name="Goeker M."/>
        </authorList>
    </citation>
    <scope>NUCLEOTIDE SEQUENCE [LARGE SCALE GENOMIC DNA]</scope>
    <source>
        <strain evidence="5 7">DSM 20580</strain>
    </source>
</reference>
<dbReference type="Proteomes" id="UP000294641">
    <property type="component" value="Unassembled WGS sequence"/>
</dbReference>
<feature type="transmembrane region" description="Helical" evidence="2">
    <location>
        <begin position="135"/>
        <end position="154"/>
    </location>
</feature>
<dbReference type="EMBL" id="SNZG01000011">
    <property type="protein sequence ID" value="TDR39489.1"/>
    <property type="molecule type" value="Genomic_DNA"/>
</dbReference>
<dbReference type="AlphaFoldDB" id="A0A8B4QDX6"/>